<feature type="domain" description="Peptidase S49" evidence="3">
    <location>
        <begin position="145"/>
        <end position="290"/>
    </location>
</feature>
<evidence type="ECO:0000256" key="2">
    <source>
        <dbReference type="SAM" id="MobiDB-lite"/>
    </source>
</evidence>
<dbReference type="SUPFAM" id="SSF52096">
    <property type="entry name" value="ClpP/crotonase"/>
    <property type="match status" value="1"/>
</dbReference>
<organism evidence="4 5">
    <name type="scientific">Deinococcus hopiensis KR-140</name>
    <dbReference type="NCBI Taxonomy" id="695939"/>
    <lineage>
        <taxon>Bacteria</taxon>
        <taxon>Thermotogati</taxon>
        <taxon>Deinococcota</taxon>
        <taxon>Deinococci</taxon>
        <taxon>Deinococcales</taxon>
        <taxon>Deinococcaceae</taxon>
        <taxon>Deinococcus</taxon>
    </lineage>
</organism>
<reference evidence="4 5" key="1">
    <citation type="submission" date="2017-04" db="EMBL/GenBank/DDBJ databases">
        <authorList>
            <person name="Afonso C.L."/>
            <person name="Miller P.J."/>
            <person name="Scott M.A."/>
            <person name="Spackman E."/>
            <person name="Goraichik I."/>
            <person name="Dimitrov K.M."/>
            <person name="Suarez D.L."/>
            <person name="Swayne D.E."/>
        </authorList>
    </citation>
    <scope>NUCLEOTIDE SEQUENCE [LARGE SCALE GENOMIC DNA]</scope>
    <source>
        <strain evidence="4 5">KR-140</strain>
    </source>
</reference>
<dbReference type="AlphaFoldDB" id="A0A1W1V857"/>
<dbReference type="PANTHER" id="PTHR42987">
    <property type="entry name" value="PEPTIDASE S49"/>
    <property type="match status" value="1"/>
</dbReference>
<comment type="similarity">
    <text evidence="1">Belongs to the peptidase S49 family.</text>
</comment>
<evidence type="ECO:0000259" key="3">
    <source>
        <dbReference type="Pfam" id="PF01343"/>
    </source>
</evidence>
<evidence type="ECO:0000313" key="4">
    <source>
        <dbReference type="EMBL" id="SMB89184.1"/>
    </source>
</evidence>
<dbReference type="CDD" id="cd07022">
    <property type="entry name" value="S49_Sppa_36K_type"/>
    <property type="match status" value="1"/>
</dbReference>
<dbReference type="Proteomes" id="UP000192582">
    <property type="component" value="Unassembled WGS sequence"/>
</dbReference>
<dbReference type="GO" id="GO:0008233">
    <property type="term" value="F:peptidase activity"/>
    <property type="evidence" value="ECO:0007669"/>
    <property type="project" value="InterPro"/>
</dbReference>
<feature type="region of interest" description="Disordered" evidence="2">
    <location>
        <begin position="481"/>
        <end position="510"/>
    </location>
</feature>
<protein>
    <submittedName>
        <fullName evidence="4">Signal peptide peptidase SppA</fullName>
    </submittedName>
</protein>
<feature type="region of interest" description="Disordered" evidence="2">
    <location>
        <begin position="51"/>
        <end position="70"/>
    </location>
</feature>
<dbReference type="STRING" id="695939.SAMN00790413_00298"/>
<gene>
    <name evidence="4" type="ORF">SAMN00790413_00298</name>
</gene>
<sequence length="510" mass="53417">MPQPRTTRNLDHIAAIVFGRPWAILPADMDIVIGVVSMYMEGVKPTAQEAETAAASRPYGAERTGESTDTPQTVRVIPLHGTINNRADEMDRMSGGGGTSPQAFARKVRAAADDPNVVELIIDVDSGGGTVDGTRSMYEAVQYAASKKPVTAVANGSTASAAYWAIAPASRIVAAHTSTVGSIGIIAAWRDVSQAMERDGIKAHYYRSGERKAVGGPGEAMGEQLDATLREMVDDMFEVFIGDVAAARGVSPAVARDKWGSGRTWIGQQAVTVGLADAVSTLQEEIDRATSGQRPPQRGRMAAQAPPGDYLMAAATAAAAPPSPAAQAALQDLGLQLPAQPAALSPSQEASTVKIRLQAADGTFHEFDPSDTAGLQAFVRTQMQAASTQVILSAYTALGVAVEAGTTPSALDTKALQDLRLRAADGAAYRTGLIEQIASLTITTQGNDEAGQKAAERQKRVWANAEVDDLKAEVERLQGVRDGMFPGGPLGKPGGGDKPKTAPRAFYGRR</sequence>
<name>A0A1W1V857_9DEIO</name>
<dbReference type="InterPro" id="IPR033855">
    <property type="entry name" value="Protein_C"/>
</dbReference>
<dbReference type="GO" id="GO:0006508">
    <property type="term" value="P:proteolysis"/>
    <property type="evidence" value="ECO:0007669"/>
    <property type="project" value="InterPro"/>
</dbReference>
<evidence type="ECO:0000256" key="1">
    <source>
        <dbReference type="ARBA" id="ARBA00008683"/>
    </source>
</evidence>
<dbReference type="Pfam" id="PF01343">
    <property type="entry name" value="Peptidase_S49"/>
    <property type="match status" value="1"/>
</dbReference>
<accession>A0A1W1V857</accession>
<dbReference type="RefSeq" id="WP_084047994.1">
    <property type="nucleotide sequence ID" value="NZ_FWWU01000009.1"/>
</dbReference>
<evidence type="ECO:0000313" key="5">
    <source>
        <dbReference type="Proteomes" id="UP000192582"/>
    </source>
</evidence>
<dbReference type="PANTHER" id="PTHR42987:SF4">
    <property type="entry name" value="PROTEASE SOHB-RELATED"/>
    <property type="match status" value="1"/>
</dbReference>
<dbReference type="Gene3D" id="3.90.226.10">
    <property type="entry name" value="2-enoyl-CoA Hydratase, Chain A, domain 1"/>
    <property type="match status" value="1"/>
</dbReference>
<feature type="compositionally biased region" description="Gly residues" evidence="2">
    <location>
        <begin position="485"/>
        <end position="494"/>
    </location>
</feature>
<dbReference type="OrthoDB" id="57985at2"/>
<dbReference type="InterPro" id="IPR029045">
    <property type="entry name" value="ClpP/crotonase-like_dom_sf"/>
</dbReference>
<proteinExistence type="inferred from homology"/>
<keyword evidence="5" id="KW-1185">Reference proteome</keyword>
<dbReference type="EMBL" id="FWWU01000009">
    <property type="protein sequence ID" value="SMB89184.1"/>
    <property type="molecule type" value="Genomic_DNA"/>
</dbReference>
<dbReference type="Gene3D" id="6.20.330.10">
    <property type="match status" value="1"/>
</dbReference>
<dbReference type="InterPro" id="IPR002142">
    <property type="entry name" value="Peptidase_S49"/>
</dbReference>